<evidence type="ECO:0000256" key="3">
    <source>
        <dbReference type="ARBA" id="ARBA00023157"/>
    </source>
</evidence>
<dbReference type="GO" id="GO:0033108">
    <property type="term" value="P:mitochondrial respiratory chain complex assembly"/>
    <property type="evidence" value="ECO:0007669"/>
    <property type="project" value="TreeGrafter"/>
</dbReference>
<proteinExistence type="inferred from homology"/>
<reference evidence="6" key="3">
    <citation type="submission" date="2025-09" db="UniProtKB">
        <authorList>
            <consortium name="Ensembl"/>
        </authorList>
    </citation>
    <scope>IDENTIFICATION</scope>
</reference>
<sequence>MDKNVRKLRSKDINPCIEVCISMQATCLNEIMPTTFDIYTGLNVNVISVIEPHDFTLFQESDGSQKCLDANNYDKSMCSAYFLRYKNCRKYWHNLMVNRRRDGVKPDMPTAEERQEILAAIGGKPY</sequence>
<dbReference type="Proteomes" id="UP000694395">
    <property type="component" value="Chromosome 15"/>
</dbReference>
<dbReference type="GeneTree" id="ENSGT00390000001029"/>
<dbReference type="AlphaFoldDB" id="A0A8K9UCR9"/>
<dbReference type="PANTHER" id="PTHR46811:SF1">
    <property type="entry name" value="COILED-COIL-HELIX-COILED-COIL-HELIX DOMAIN-CONTAINING PROTEIN 7"/>
    <property type="match status" value="1"/>
</dbReference>
<dbReference type="InterPro" id="IPR051040">
    <property type="entry name" value="COX23"/>
</dbReference>
<dbReference type="PANTHER" id="PTHR46811">
    <property type="entry name" value="COILED-COIL-HELIX-COILED-COIL-HELIX DOMAIN-CONTAINING PROTEIN 7"/>
    <property type="match status" value="1"/>
</dbReference>
<comment type="similarity">
    <text evidence="4">Belongs to the CHCHD7 family.</text>
</comment>
<evidence type="ECO:0000256" key="4">
    <source>
        <dbReference type="ARBA" id="ARBA00038205"/>
    </source>
</evidence>
<reference evidence="6" key="1">
    <citation type="submission" date="2020-07" db="EMBL/GenBank/DDBJ databases">
        <title>A long reads based de novo assembly of the rainbow trout Arlee double haploid line genome.</title>
        <authorList>
            <person name="Gao G."/>
            <person name="Palti Y."/>
        </authorList>
    </citation>
    <scope>NUCLEOTIDE SEQUENCE [LARGE SCALE GENOMIC DNA]</scope>
</reference>
<name>A0A8K9UCR9_ONCMY</name>
<dbReference type="Ensembl" id="ENSOMYT00000160626.1">
    <property type="protein sequence ID" value="ENSOMYP00000108562.1"/>
    <property type="gene ID" value="ENSOMYG00000007358.2"/>
</dbReference>
<evidence type="ECO:0000256" key="5">
    <source>
        <dbReference type="ARBA" id="ARBA00039509"/>
    </source>
</evidence>
<gene>
    <name evidence="6" type="primary">chchd7</name>
</gene>
<organism evidence="6 7">
    <name type="scientific">Oncorhynchus mykiss</name>
    <name type="common">Rainbow trout</name>
    <name type="synonym">Salmo gairdneri</name>
    <dbReference type="NCBI Taxonomy" id="8022"/>
    <lineage>
        <taxon>Eukaryota</taxon>
        <taxon>Metazoa</taxon>
        <taxon>Chordata</taxon>
        <taxon>Craniata</taxon>
        <taxon>Vertebrata</taxon>
        <taxon>Euteleostomi</taxon>
        <taxon>Actinopterygii</taxon>
        <taxon>Neopterygii</taxon>
        <taxon>Teleostei</taxon>
        <taxon>Protacanthopterygii</taxon>
        <taxon>Salmoniformes</taxon>
        <taxon>Salmonidae</taxon>
        <taxon>Salmoninae</taxon>
        <taxon>Oncorhynchus</taxon>
    </lineage>
</organism>
<comment type="subcellular location">
    <subcellularLocation>
        <location evidence="1">Mitochondrion intermembrane space</location>
    </subcellularLocation>
</comment>
<dbReference type="SUPFAM" id="SSF47072">
    <property type="entry name" value="Cysteine alpha-hairpin motif"/>
    <property type="match status" value="1"/>
</dbReference>
<keyword evidence="3" id="KW-1015">Disulfide bond</keyword>
<dbReference type="InterPro" id="IPR009069">
    <property type="entry name" value="Cys_alpha_HP_mot_SF"/>
</dbReference>
<evidence type="ECO:0000313" key="6">
    <source>
        <dbReference type="Ensembl" id="ENSOMYP00000108562.1"/>
    </source>
</evidence>
<accession>A0A8K9UCR9</accession>
<keyword evidence="2" id="KW-0496">Mitochondrion</keyword>
<protein>
    <recommendedName>
        <fullName evidence="5">Coiled-coil-helix-coiled-coil-helix domain-containing protein 7</fullName>
    </recommendedName>
</protein>
<evidence type="ECO:0000313" key="7">
    <source>
        <dbReference type="Proteomes" id="UP000694395"/>
    </source>
</evidence>
<evidence type="ECO:0000256" key="1">
    <source>
        <dbReference type="ARBA" id="ARBA00004569"/>
    </source>
</evidence>
<dbReference type="GO" id="GO:0005758">
    <property type="term" value="C:mitochondrial intermembrane space"/>
    <property type="evidence" value="ECO:0007669"/>
    <property type="project" value="UniProtKB-SubCell"/>
</dbReference>
<reference evidence="6" key="2">
    <citation type="submission" date="2025-08" db="UniProtKB">
        <authorList>
            <consortium name="Ensembl"/>
        </authorList>
    </citation>
    <scope>IDENTIFICATION</scope>
</reference>
<evidence type="ECO:0000256" key="2">
    <source>
        <dbReference type="ARBA" id="ARBA00023128"/>
    </source>
</evidence>
<keyword evidence="7" id="KW-1185">Reference proteome</keyword>